<accession>A0AAV0WXI5</accession>
<sequence>MCLLKWYKAPKRQTSLTSIASSRWRSVANMKPEISSLPPTEIAAKQHSRQTYCQVQQWLENELPPSPRMVVEKCKRHPSANYNGRST</sequence>
<name>A0AAV0WXI5_9HEMI</name>
<dbReference type="AlphaFoldDB" id="A0AAV0WXI5"/>
<reference evidence="1 2" key="1">
    <citation type="submission" date="2023-01" db="EMBL/GenBank/DDBJ databases">
        <authorList>
            <person name="Whitehead M."/>
        </authorList>
    </citation>
    <scope>NUCLEOTIDE SEQUENCE [LARGE SCALE GENOMIC DNA]</scope>
</reference>
<dbReference type="Proteomes" id="UP001160148">
    <property type="component" value="Unassembled WGS sequence"/>
</dbReference>
<protein>
    <submittedName>
        <fullName evidence="1">Uncharacterized protein</fullName>
    </submittedName>
</protein>
<dbReference type="EMBL" id="CARXXK010000003">
    <property type="protein sequence ID" value="CAI6360637.1"/>
    <property type="molecule type" value="Genomic_DNA"/>
</dbReference>
<evidence type="ECO:0000313" key="2">
    <source>
        <dbReference type="Proteomes" id="UP001160148"/>
    </source>
</evidence>
<keyword evidence="2" id="KW-1185">Reference proteome</keyword>
<organism evidence="1 2">
    <name type="scientific">Macrosiphum euphorbiae</name>
    <name type="common">potato aphid</name>
    <dbReference type="NCBI Taxonomy" id="13131"/>
    <lineage>
        <taxon>Eukaryota</taxon>
        <taxon>Metazoa</taxon>
        <taxon>Ecdysozoa</taxon>
        <taxon>Arthropoda</taxon>
        <taxon>Hexapoda</taxon>
        <taxon>Insecta</taxon>
        <taxon>Pterygota</taxon>
        <taxon>Neoptera</taxon>
        <taxon>Paraneoptera</taxon>
        <taxon>Hemiptera</taxon>
        <taxon>Sternorrhyncha</taxon>
        <taxon>Aphidomorpha</taxon>
        <taxon>Aphidoidea</taxon>
        <taxon>Aphididae</taxon>
        <taxon>Macrosiphini</taxon>
        <taxon>Macrosiphum</taxon>
    </lineage>
</organism>
<evidence type="ECO:0000313" key="1">
    <source>
        <dbReference type="EMBL" id="CAI6360637.1"/>
    </source>
</evidence>
<gene>
    <name evidence="1" type="ORF">MEUPH1_LOCUS15917</name>
</gene>
<proteinExistence type="predicted"/>
<comment type="caution">
    <text evidence="1">The sequence shown here is derived from an EMBL/GenBank/DDBJ whole genome shotgun (WGS) entry which is preliminary data.</text>
</comment>